<reference evidence="1" key="2">
    <citation type="journal article" date="2020" name="Cell Host Microbe">
        <title>Functional and Genomic Variation between Human-Derived Isolates of Lachnospiraceae Reveals Inter- and Intra-Species Diversity.</title>
        <authorList>
            <person name="Sorbara M.T."/>
            <person name="Littmann E.R."/>
            <person name="Fontana E."/>
            <person name="Moody T.U."/>
            <person name="Kohout C.E."/>
            <person name="Gjonbalaj M."/>
            <person name="Eaton V."/>
            <person name="Seok R."/>
            <person name="Leiner I.M."/>
            <person name="Pamer E.G."/>
        </authorList>
    </citation>
    <scope>NUCLEOTIDE SEQUENCE</scope>
    <source>
        <strain evidence="2">MSK.11.9</strain>
        <strain evidence="1">MSK.15.32</strain>
    </source>
</reference>
<dbReference type="Proteomes" id="UP000283981">
    <property type="component" value="Unassembled WGS sequence"/>
</dbReference>
<dbReference type="Proteomes" id="UP000283992">
    <property type="component" value="Unassembled WGS sequence"/>
</dbReference>
<gene>
    <name evidence="4" type="ORF">DW142_13200</name>
    <name evidence="3" type="ORF">DW243_13525</name>
    <name evidence="2" type="ORF">G4981_12330</name>
    <name evidence="1" type="ORF">G4993_12030</name>
</gene>
<evidence type="ECO:0000313" key="1">
    <source>
        <dbReference type="EMBL" id="NSI59120.1"/>
    </source>
</evidence>
<dbReference type="Gene3D" id="1.20.120.20">
    <property type="entry name" value="Apolipoprotein"/>
    <property type="match status" value="1"/>
</dbReference>
<dbReference type="Proteomes" id="UP001296580">
    <property type="component" value="Unassembled WGS sequence"/>
</dbReference>
<evidence type="ECO:0000313" key="3">
    <source>
        <dbReference type="EMBL" id="RHG81393.1"/>
    </source>
</evidence>
<evidence type="ECO:0000313" key="5">
    <source>
        <dbReference type="Proteomes" id="UP000283981"/>
    </source>
</evidence>
<name>A0A2N5NRB4_MEDGN</name>
<dbReference type="EMBL" id="QRLN01000022">
    <property type="protein sequence ID" value="RHJ09305.1"/>
    <property type="molecule type" value="Genomic_DNA"/>
</dbReference>
<proteinExistence type="predicted"/>
<dbReference type="EMBL" id="JAAIRY010000023">
    <property type="protein sequence ID" value="NSI66053.1"/>
    <property type="molecule type" value="Genomic_DNA"/>
</dbReference>
<reference evidence="1" key="3">
    <citation type="submission" date="2020-02" db="EMBL/GenBank/DDBJ databases">
        <authorList>
            <person name="Littmann E."/>
            <person name="Sorbara M."/>
        </authorList>
    </citation>
    <scope>NUCLEOTIDE SEQUENCE</scope>
    <source>
        <strain evidence="2">MSK.11.9</strain>
        <strain evidence="1">MSK.15.32</strain>
    </source>
</reference>
<sequence length="230" mass="26487">MNVWGIMYICTRNSVENNRYVTERRRKMKSFFEDLGKKIGETTETVTSKAGEMMEIQRLRGQIRTLERGNEADMLEMGRFLYEKYQAREAMDEQVQMLCEKIDNRTESIERHQAKIKEIKGTSTCAECGKQVAKEMAYCPYCGAKKEEDIWDETEDVLREKADQAVEFVKEKTTQAMDTVAEKTEDAAEVVVEKTEDAAEAACEHVKDLSEAVKEKAEDAAEKIKEFTEE</sequence>
<evidence type="ECO:0000313" key="4">
    <source>
        <dbReference type="EMBL" id="RHJ09305.1"/>
    </source>
</evidence>
<comment type="caution">
    <text evidence="4">The sequence shown here is derived from an EMBL/GenBank/DDBJ whole genome shotgun (WGS) entry which is preliminary data.</text>
</comment>
<protein>
    <recommendedName>
        <fullName evidence="7">Zinc ribbon domain-containing protein</fullName>
    </recommendedName>
</protein>
<dbReference type="Proteomes" id="UP001296581">
    <property type="component" value="Unassembled WGS sequence"/>
</dbReference>
<reference evidence="5 6" key="1">
    <citation type="submission" date="2018-08" db="EMBL/GenBank/DDBJ databases">
        <title>A genome reference for cultivated species of the human gut microbiota.</title>
        <authorList>
            <person name="Zou Y."/>
            <person name="Xue W."/>
            <person name="Luo G."/>
        </authorList>
    </citation>
    <scope>NUCLEOTIDE SEQUENCE [LARGE SCALE GENOMIC DNA]</scope>
    <source>
        <strain evidence="4 6">AM12-54</strain>
        <strain evidence="3 5">AM21-18</strain>
    </source>
</reference>
<dbReference type="STRING" id="33038.GCA_900067245_02795"/>
<organism evidence="4 6">
    <name type="scientific">Mediterraneibacter gnavus</name>
    <name type="common">Ruminococcus gnavus</name>
    <dbReference type="NCBI Taxonomy" id="33038"/>
    <lineage>
        <taxon>Bacteria</taxon>
        <taxon>Bacillati</taxon>
        <taxon>Bacillota</taxon>
        <taxon>Clostridia</taxon>
        <taxon>Lachnospirales</taxon>
        <taxon>Lachnospiraceae</taxon>
        <taxon>Mediterraneibacter</taxon>
    </lineage>
</organism>
<evidence type="ECO:0000313" key="6">
    <source>
        <dbReference type="Proteomes" id="UP000283992"/>
    </source>
</evidence>
<dbReference type="EMBL" id="QRIS01000025">
    <property type="protein sequence ID" value="RHG81393.1"/>
    <property type="molecule type" value="Genomic_DNA"/>
</dbReference>
<evidence type="ECO:0008006" key="7">
    <source>
        <dbReference type="Google" id="ProtNLM"/>
    </source>
</evidence>
<dbReference type="EMBL" id="JAAIRV010000025">
    <property type="protein sequence ID" value="NSI59120.1"/>
    <property type="molecule type" value="Genomic_DNA"/>
</dbReference>
<evidence type="ECO:0000313" key="2">
    <source>
        <dbReference type="EMBL" id="NSI66053.1"/>
    </source>
</evidence>
<dbReference type="AlphaFoldDB" id="A0A2N5NRB4"/>
<accession>A0A2N5NRB4</accession>